<name>U4LJP1_PYROM</name>
<evidence type="ECO:0000313" key="3">
    <source>
        <dbReference type="EMBL" id="CCX12711.1"/>
    </source>
</evidence>
<evidence type="ECO:0000256" key="1">
    <source>
        <dbReference type="SAM" id="MobiDB-lite"/>
    </source>
</evidence>
<dbReference type="STRING" id="1076935.U4LJP1"/>
<dbReference type="Gene3D" id="3.40.225.10">
    <property type="entry name" value="Class II aldolase/adducin N-terminal domain"/>
    <property type="match status" value="1"/>
</dbReference>
<proteinExistence type="predicted"/>
<accession>U4LJP1</accession>
<dbReference type="NCBIfam" id="NF004855">
    <property type="entry name" value="PRK06208.1"/>
    <property type="match status" value="1"/>
</dbReference>
<dbReference type="PANTHER" id="PTHR10672:SF25">
    <property type="entry name" value="MEIOTICALLY UP-REGULATED GENE 14 PROTEIN"/>
    <property type="match status" value="1"/>
</dbReference>
<dbReference type="OrthoDB" id="3238794at2759"/>
<feature type="domain" description="Class II aldolase/adducin N-terminal" evidence="2">
    <location>
        <begin position="64"/>
        <end position="246"/>
    </location>
</feature>
<dbReference type="SMART" id="SM01007">
    <property type="entry name" value="Aldolase_II"/>
    <property type="match status" value="1"/>
</dbReference>
<dbReference type="GO" id="GO:0005856">
    <property type="term" value="C:cytoskeleton"/>
    <property type="evidence" value="ECO:0007669"/>
    <property type="project" value="TreeGrafter"/>
</dbReference>
<dbReference type="eggNOG" id="KOG3699">
    <property type="taxonomic scope" value="Eukaryota"/>
</dbReference>
<dbReference type="EMBL" id="HF935723">
    <property type="protein sequence ID" value="CCX12711.1"/>
    <property type="molecule type" value="Genomic_DNA"/>
</dbReference>
<dbReference type="GO" id="GO:0051015">
    <property type="term" value="F:actin filament binding"/>
    <property type="evidence" value="ECO:0007669"/>
    <property type="project" value="TreeGrafter"/>
</dbReference>
<evidence type="ECO:0000259" key="2">
    <source>
        <dbReference type="SMART" id="SM01007"/>
    </source>
</evidence>
<organism evidence="3 4">
    <name type="scientific">Pyronema omphalodes (strain CBS 100304)</name>
    <name type="common">Pyronema confluens</name>
    <dbReference type="NCBI Taxonomy" id="1076935"/>
    <lineage>
        <taxon>Eukaryota</taxon>
        <taxon>Fungi</taxon>
        <taxon>Dikarya</taxon>
        <taxon>Ascomycota</taxon>
        <taxon>Pezizomycotina</taxon>
        <taxon>Pezizomycetes</taxon>
        <taxon>Pezizales</taxon>
        <taxon>Pyronemataceae</taxon>
        <taxon>Pyronema</taxon>
    </lineage>
</organism>
<keyword evidence="4" id="KW-1185">Reference proteome</keyword>
<dbReference type="Proteomes" id="UP000018144">
    <property type="component" value="Unassembled WGS sequence"/>
</dbReference>
<dbReference type="FunFam" id="3.40.225.10:FF:000009">
    <property type="entry name" value="Class II aldolase/adducin N-terminal"/>
    <property type="match status" value="1"/>
</dbReference>
<dbReference type="InterPro" id="IPR036409">
    <property type="entry name" value="Aldolase_II/adducin_N_sf"/>
</dbReference>
<gene>
    <name evidence="3" type="ORF">PCON_12305</name>
</gene>
<dbReference type="OMA" id="CIFYNNQ"/>
<dbReference type="Pfam" id="PF00596">
    <property type="entry name" value="Aldolase_II"/>
    <property type="match status" value="1"/>
</dbReference>
<feature type="region of interest" description="Disordered" evidence="1">
    <location>
        <begin position="1"/>
        <end position="56"/>
    </location>
</feature>
<dbReference type="AlphaFoldDB" id="U4LJP1"/>
<dbReference type="InterPro" id="IPR051017">
    <property type="entry name" value="Aldolase-II_Adducin_sf"/>
</dbReference>
<reference evidence="3 4" key="1">
    <citation type="journal article" date="2013" name="PLoS Genet.">
        <title>The genome and development-dependent transcriptomes of Pyronema confluens: a window into fungal evolution.</title>
        <authorList>
            <person name="Traeger S."/>
            <person name="Altegoer F."/>
            <person name="Freitag M."/>
            <person name="Gabaldon T."/>
            <person name="Kempken F."/>
            <person name="Kumar A."/>
            <person name="Marcet-Houben M."/>
            <person name="Poggeler S."/>
            <person name="Stajich J.E."/>
            <person name="Nowrousian M."/>
        </authorList>
    </citation>
    <scope>NUCLEOTIDE SEQUENCE [LARGE SCALE GENOMIC DNA]</scope>
    <source>
        <strain evidence="4">CBS 100304</strain>
        <tissue evidence="3">Vegetative mycelium</tissue>
    </source>
</reference>
<feature type="compositionally biased region" description="Low complexity" evidence="1">
    <location>
        <begin position="1"/>
        <end position="24"/>
    </location>
</feature>
<protein>
    <submittedName>
        <fullName evidence="3">Similar to Meiotically up-regulated gene 14 protein acc. no. Q9P5M9</fullName>
    </submittedName>
</protein>
<dbReference type="InterPro" id="IPR001303">
    <property type="entry name" value="Aldolase_II/adducin_N"/>
</dbReference>
<evidence type="ECO:0000313" key="4">
    <source>
        <dbReference type="Proteomes" id="UP000018144"/>
    </source>
</evidence>
<dbReference type="SUPFAM" id="SSF53639">
    <property type="entry name" value="AraD/HMP-PK domain-like"/>
    <property type="match status" value="1"/>
</dbReference>
<sequence length="303" mass="32975">MSSSGSASATDSAGVRSAPKSGKSNPGGSGNTDLEEMSAGIPLPPPPRGKDFPSYEDHRNHIKRHMCAAFRSFARRGFSEGMSGHISVRDPEHQDNFWTNPLGRHFAMMRPSDLVLVDESGEPIGGNKESPVNAAGFFIHTAVHKARKDVQAAIHMHSPAGKAFSMFGTKIDMLNQDACIFYGENLGIYEHFGGPVMTEEEGEKLASNLGKKAIILKNHGLMTVGTTVDEAATLFIYLEQACHNQLLVEAACAGGSLKKTVIEDKIAEETCKGTIHPDNLYWEFQPEYAYMMQLSGGDFERLL</sequence>
<dbReference type="PANTHER" id="PTHR10672">
    <property type="entry name" value="ADDUCIN"/>
    <property type="match status" value="1"/>
</dbReference>